<dbReference type="Gene3D" id="3.30.470.20">
    <property type="entry name" value="ATP-grasp fold, B domain"/>
    <property type="match status" value="1"/>
</dbReference>
<keyword evidence="2 4" id="KW-0547">Nucleotide-binding</keyword>
<dbReference type="SUPFAM" id="SSF56059">
    <property type="entry name" value="Glutathione synthetase ATP-binding domain-like"/>
    <property type="match status" value="1"/>
</dbReference>
<evidence type="ECO:0000256" key="4">
    <source>
        <dbReference type="PROSITE-ProRule" id="PRU00409"/>
    </source>
</evidence>
<reference evidence="8 10" key="2">
    <citation type="submission" date="2018-06" db="EMBL/GenBank/DDBJ databases">
        <authorList>
            <consortium name="Pathogen Informatics"/>
            <person name="Doyle S."/>
        </authorList>
    </citation>
    <scope>NUCLEOTIDE SEQUENCE [LARGE SCALE GENOMIC DNA]</scope>
    <source>
        <strain evidence="8 10">NCTC12239</strain>
    </source>
</reference>
<dbReference type="GO" id="GO:0046872">
    <property type="term" value="F:metal ion binding"/>
    <property type="evidence" value="ECO:0007669"/>
    <property type="project" value="InterPro"/>
</dbReference>
<dbReference type="GO" id="GO:0005524">
    <property type="term" value="F:ATP binding"/>
    <property type="evidence" value="ECO:0007669"/>
    <property type="project" value="UniProtKB-UniRule"/>
</dbReference>
<dbReference type="Gene3D" id="3.40.50.20">
    <property type="match status" value="1"/>
</dbReference>
<dbReference type="InterPro" id="IPR052032">
    <property type="entry name" value="ATP-dep_AA_Ligase"/>
</dbReference>
<feature type="domain" description="ATP-grasp" evidence="6">
    <location>
        <begin position="128"/>
        <end position="329"/>
    </location>
</feature>
<dbReference type="EMBL" id="UGOG01000001">
    <property type="protein sequence ID" value="STX64088.1"/>
    <property type="molecule type" value="Genomic_DNA"/>
</dbReference>
<dbReference type="Pfam" id="PF07478">
    <property type="entry name" value="Dala_Dala_lig_C"/>
    <property type="match status" value="1"/>
</dbReference>
<keyword evidence="3 4" id="KW-0067">ATP-binding</keyword>
<protein>
    <submittedName>
        <fullName evidence="7 8">Glutathione synthetase ATP-binding domain-like</fullName>
    </submittedName>
</protein>
<keyword evidence="1" id="KW-0436">Ligase</keyword>
<dbReference type="STRING" id="39962.Lmor_1767"/>
<evidence type="ECO:0000256" key="5">
    <source>
        <dbReference type="SAM" id="Phobius"/>
    </source>
</evidence>
<dbReference type="Gene3D" id="3.30.1490.20">
    <property type="entry name" value="ATP-grasp fold, A domain"/>
    <property type="match status" value="1"/>
</dbReference>
<dbReference type="InterPro" id="IPR013815">
    <property type="entry name" value="ATP_grasp_subdomain_1"/>
</dbReference>
<dbReference type="PANTHER" id="PTHR43585">
    <property type="entry name" value="FUMIPYRROLE BIOSYNTHESIS PROTEIN C"/>
    <property type="match status" value="1"/>
</dbReference>
<dbReference type="PROSITE" id="PS50975">
    <property type="entry name" value="ATP_GRASP"/>
    <property type="match status" value="1"/>
</dbReference>
<dbReference type="OrthoDB" id="9803907at2"/>
<evidence type="ECO:0000313" key="9">
    <source>
        <dbReference type="Proteomes" id="UP000054985"/>
    </source>
</evidence>
<dbReference type="AlphaFoldDB" id="A0A378K3C0"/>
<organism evidence="8 10">
    <name type="scientific">Legionella moravica</name>
    <dbReference type="NCBI Taxonomy" id="39962"/>
    <lineage>
        <taxon>Bacteria</taxon>
        <taxon>Pseudomonadati</taxon>
        <taxon>Pseudomonadota</taxon>
        <taxon>Gammaproteobacteria</taxon>
        <taxon>Legionellales</taxon>
        <taxon>Legionellaceae</taxon>
        <taxon>Legionella</taxon>
    </lineage>
</organism>
<keyword evidence="5" id="KW-1133">Transmembrane helix</keyword>
<evidence type="ECO:0000256" key="2">
    <source>
        <dbReference type="ARBA" id="ARBA00022741"/>
    </source>
</evidence>
<evidence type="ECO:0000259" key="6">
    <source>
        <dbReference type="PROSITE" id="PS50975"/>
    </source>
</evidence>
<evidence type="ECO:0000313" key="7">
    <source>
        <dbReference type="EMBL" id="KTD34370.1"/>
    </source>
</evidence>
<name>A0A378K3C0_9GAMM</name>
<reference evidence="7 9" key="1">
    <citation type="submission" date="2015-11" db="EMBL/GenBank/DDBJ databases">
        <title>Genomic analysis of 38 Legionella species identifies large and diverse effector repertoires.</title>
        <authorList>
            <person name="Burstein D."/>
            <person name="Amaro F."/>
            <person name="Zusman T."/>
            <person name="Lifshitz Z."/>
            <person name="Cohen O."/>
            <person name="Gilbert J.A."/>
            <person name="Pupko T."/>
            <person name="Shuman H.A."/>
            <person name="Segal G."/>
        </authorList>
    </citation>
    <scope>NUCLEOTIDE SEQUENCE [LARGE SCALE GENOMIC DNA]</scope>
    <source>
        <strain evidence="7 9">ATCC 43877</strain>
    </source>
</reference>
<sequence>MRKIFFIIQQKSALSLVDWDNLINEQDPEMILVLISEQGSIDSLGTQAKKSFTAIIELEQFEFVQAKQEMDKIFAQYYQMGDQSNIATLHEFQLELVAQLRDHYREAFNIQGPGIDVIQNFRNKLLMKKHLGPKGVKLPNYTEFDSEAYKHNPEAYLQSIEQLLGFPMFAKPVDSAGSLNTAFIQDTEALRAWSNKASESSHVYEIDEYIDGILFHCDSVVQNGQVQFTLVSQYLHPNADALSGKALATMTLNPGAEDYKRLKQFAEEALSHFPILPDGVTHLEVFKKTSNNELVFLEVAARAPGGVAPEMYQIRTGVDIRQLHLRLHLGLSIEDPIKQLHDQSKWGPFASMYQLVAPYHGGTISKLKPPVFHGGGYKIEWRCRENDIIKPASSIANVIVSTVFWNDDYDALEQDFRLLDQQQIVEIIPTQVYLLQEHFNRLETLGCTSTSYPPTFFSKRNLAIGAASMFSQISAQAANTLGPNSSVTTEVDPVMFLGLLVSSVAILVLIVYALYKVSPTPKDVNKDEEYLVPAQSFL</sequence>
<evidence type="ECO:0000313" key="8">
    <source>
        <dbReference type="EMBL" id="STX64088.1"/>
    </source>
</evidence>
<keyword evidence="5" id="KW-0812">Transmembrane</keyword>
<dbReference type="Proteomes" id="UP000254040">
    <property type="component" value="Unassembled WGS sequence"/>
</dbReference>
<dbReference type="Proteomes" id="UP000054985">
    <property type="component" value="Unassembled WGS sequence"/>
</dbReference>
<evidence type="ECO:0000256" key="3">
    <source>
        <dbReference type="ARBA" id="ARBA00022840"/>
    </source>
</evidence>
<dbReference type="EMBL" id="LNYN01000020">
    <property type="protein sequence ID" value="KTD34370.1"/>
    <property type="molecule type" value="Genomic_DNA"/>
</dbReference>
<evidence type="ECO:0000256" key="1">
    <source>
        <dbReference type="ARBA" id="ARBA00022598"/>
    </source>
</evidence>
<dbReference type="GO" id="GO:0008716">
    <property type="term" value="F:D-alanine-D-alanine ligase activity"/>
    <property type="evidence" value="ECO:0007669"/>
    <property type="project" value="InterPro"/>
</dbReference>
<keyword evidence="5" id="KW-0472">Membrane</keyword>
<dbReference type="RefSeq" id="WP_028382815.1">
    <property type="nucleotide sequence ID" value="NZ_CAAAJG010000013.1"/>
</dbReference>
<evidence type="ECO:0000313" key="10">
    <source>
        <dbReference type="Proteomes" id="UP000254040"/>
    </source>
</evidence>
<gene>
    <name evidence="7" type="ORF">Lmor_1767</name>
    <name evidence="8" type="ORF">NCTC12239_03049</name>
</gene>
<feature type="transmembrane region" description="Helical" evidence="5">
    <location>
        <begin position="494"/>
        <end position="515"/>
    </location>
</feature>
<accession>A0A378K3C0</accession>
<keyword evidence="9" id="KW-1185">Reference proteome</keyword>
<dbReference type="InterPro" id="IPR011761">
    <property type="entry name" value="ATP-grasp"/>
</dbReference>
<proteinExistence type="predicted"/>
<dbReference type="InterPro" id="IPR011095">
    <property type="entry name" value="Dala_Dala_lig_C"/>
</dbReference>
<dbReference type="PANTHER" id="PTHR43585:SF2">
    <property type="entry name" value="ATP-GRASP ENZYME FSQD"/>
    <property type="match status" value="1"/>
</dbReference>